<keyword evidence="8" id="KW-1133">Transmembrane helix</keyword>
<keyword evidence="14" id="KW-1185">Reference proteome</keyword>
<proteinExistence type="inferred from homology"/>
<sequence length="541" mass="57465">MAPGQTASAAEPPALTWKLIGAAVWHAAAIGLANSIFALLAMPPSLGSLLYRPSGILMHVLLYGLQLTSLVGHRAVLASNEFAPVTFPKLGIHGRTWISLFLTRVVVRGRTWSHFVATSMFFGLNMLGGAAYCVLYARLKVGPAATSAWSLWFGMLLGVCYSVGYLVRGCDVLSYPVLQRHRWFRLKERIPSAVLTATHITAAALGLALLLRQSLLLHPRLLYGWGVAAGLCSLCWALGGALLQLVFTERLQLARPGDADANAPLLAELASSNTIMQDLALLDLALTTEGQGGDAAWRRAAIFADESGRAAWGPVAALMLGEVRDFTTALAAALPSAAAEAAALSRPGAAVAAGGAGGGAAAVRWNVLRMSPSTGLRVISREQDLAAWNVRAKYYRVGWCLRGLCGLTVAAQRGEDRFGVVLLCEPALPDIALTLLSAVLVLQHYTKFVTATRSRHASTLERLARQVGLMTTSISGRVTNVTLQPVDEVAFALEGMARNAVNRLALAYGDKLKECVLREARVKPAYGTPTELAALLTSVLA</sequence>
<dbReference type="HOGENOM" id="CLU_503790_0_0_1"/>
<evidence type="ECO:0000313" key="14">
    <source>
        <dbReference type="Proteomes" id="UP000006906"/>
    </source>
</evidence>
<keyword evidence="12" id="KW-0539">Nucleus</keyword>
<evidence type="ECO:0000256" key="9">
    <source>
        <dbReference type="ARBA" id="ARBA00023010"/>
    </source>
</evidence>
<name>A8IWW0_CHLRE</name>
<evidence type="ECO:0000256" key="6">
    <source>
        <dbReference type="ARBA" id="ARBA00022816"/>
    </source>
</evidence>
<dbReference type="Proteomes" id="UP000006906">
    <property type="component" value="Chromosome 3"/>
</dbReference>
<keyword evidence="10" id="KW-0906">Nuclear pore complex</keyword>
<dbReference type="InParanoid" id="A8IWW0"/>
<dbReference type="InterPro" id="IPR019049">
    <property type="entry name" value="Nucleoporin_prot_Ndc1/Nup"/>
</dbReference>
<dbReference type="GO" id="GO:0030674">
    <property type="term" value="F:protein-macromolecule adaptor activity"/>
    <property type="evidence" value="ECO:0000318"/>
    <property type="project" value="GO_Central"/>
</dbReference>
<keyword evidence="7" id="KW-0653">Protein transport</keyword>
<dbReference type="AlphaFoldDB" id="A8IWW0"/>
<organism evidence="13 14">
    <name type="scientific">Chlamydomonas reinhardtii</name>
    <name type="common">Chlamydomonas smithii</name>
    <dbReference type="NCBI Taxonomy" id="3055"/>
    <lineage>
        <taxon>Eukaryota</taxon>
        <taxon>Viridiplantae</taxon>
        <taxon>Chlorophyta</taxon>
        <taxon>core chlorophytes</taxon>
        <taxon>Chlorophyceae</taxon>
        <taxon>CS clade</taxon>
        <taxon>Chlamydomonadales</taxon>
        <taxon>Chlamydomonadaceae</taxon>
        <taxon>Chlamydomonas</taxon>
    </lineage>
</organism>
<dbReference type="GeneID" id="5718784"/>
<dbReference type="KEGG" id="cre:CHLRE_03g197550v5"/>
<dbReference type="eggNOG" id="ENOG502R2UR">
    <property type="taxonomic scope" value="Eukaryota"/>
</dbReference>
<dbReference type="GO" id="GO:0031965">
    <property type="term" value="C:nuclear membrane"/>
    <property type="evidence" value="ECO:0007669"/>
    <property type="project" value="UniProtKB-SubCell"/>
</dbReference>
<comment type="similarity">
    <text evidence="3">Belongs to the NDC1 family.</text>
</comment>
<dbReference type="GO" id="GO:0051028">
    <property type="term" value="P:mRNA transport"/>
    <property type="evidence" value="ECO:0007669"/>
    <property type="project" value="UniProtKB-KW"/>
</dbReference>
<evidence type="ECO:0000256" key="10">
    <source>
        <dbReference type="ARBA" id="ARBA00023132"/>
    </source>
</evidence>
<reference evidence="13 14" key="1">
    <citation type="journal article" date="2007" name="Science">
        <title>The Chlamydomonas genome reveals the evolution of key animal and plant functions.</title>
        <authorList>
            <person name="Merchant S.S."/>
            <person name="Prochnik S.E."/>
            <person name="Vallon O."/>
            <person name="Harris E.H."/>
            <person name="Karpowicz S.J."/>
            <person name="Witman G.B."/>
            <person name="Terry A."/>
            <person name="Salamov A."/>
            <person name="Fritz-Laylin L.K."/>
            <person name="Marechal-Drouard L."/>
            <person name="Marshall W.F."/>
            <person name="Qu L.H."/>
            <person name="Nelson D.R."/>
            <person name="Sanderfoot A.A."/>
            <person name="Spalding M.H."/>
            <person name="Kapitonov V.V."/>
            <person name="Ren Q."/>
            <person name="Ferris P."/>
            <person name="Lindquist E."/>
            <person name="Shapiro H."/>
            <person name="Lucas S.M."/>
            <person name="Grimwood J."/>
            <person name="Schmutz J."/>
            <person name="Cardol P."/>
            <person name="Cerutti H."/>
            <person name="Chanfreau G."/>
            <person name="Chen C.L."/>
            <person name="Cognat V."/>
            <person name="Croft M.T."/>
            <person name="Dent R."/>
            <person name="Dutcher S."/>
            <person name="Fernandez E."/>
            <person name="Fukuzawa H."/>
            <person name="Gonzalez-Ballester D."/>
            <person name="Gonzalez-Halphen D."/>
            <person name="Hallmann A."/>
            <person name="Hanikenne M."/>
            <person name="Hippler M."/>
            <person name="Inwood W."/>
            <person name="Jabbari K."/>
            <person name="Kalanon M."/>
            <person name="Kuras R."/>
            <person name="Lefebvre P.A."/>
            <person name="Lemaire S.D."/>
            <person name="Lobanov A.V."/>
            <person name="Lohr M."/>
            <person name="Manuell A."/>
            <person name="Meier I."/>
            <person name="Mets L."/>
            <person name="Mittag M."/>
            <person name="Mittelmeier T."/>
            <person name="Moroney J.V."/>
            <person name="Moseley J."/>
            <person name="Napoli C."/>
            <person name="Nedelcu A.M."/>
            <person name="Niyogi K."/>
            <person name="Novoselov S.V."/>
            <person name="Paulsen I.T."/>
            <person name="Pazour G."/>
            <person name="Purton S."/>
            <person name="Ral J.P."/>
            <person name="Riano-Pachon D.M."/>
            <person name="Riekhof W."/>
            <person name="Rymarquis L."/>
            <person name="Schroda M."/>
            <person name="Stern D."/>
            <person name="Umen J."/>
            <person name="Willows R."/>
            <person name="Wilson N."/>
            <person name="Zimmer S.L."/>
            <person name="Allmer J."/>
            <person name="Balk J."/>
            <person name="Bisova K."/>
            <person name="Chen C.J."/>
            <person name="Elias M."/>
            <person name="Gendler K."/>
            <person name="Hauser C."/>
            <person name="Lamb M.R."/>
            <person name="Ledford H."/>
            <person name="Long J.C."/>
            <person name="Minagawa J."/>
            <person name="Page M.D."/>
            <person name="Pan J."/>
            <person name="Pootakham W."/>
            <person name="Roje S."/>
            <person name="Rose A."/>
            <person name="Stahlberg E."/>
            <person name="Terauchi A.M."/>
            <person name="Yang P."/>
            <person name="Ball S."/>
            <person name="Bowler C."/>
            <person name="Dieckmann C.L."/>
            <person name="Gladyshev V.N."/>
            <person name="Green P."/>
            <person name="Jorgensen R."/>
            <person name="Mayfield S."/>
            <person name="Mueller-Roeber B."/>
            <person name="Rajamani S."/>
            <person name="Sayre R.T."/>
            <person name="Brokstein P."/>
            <person name="Dubchak I."/>
            <person name="Goodstein D."/>
            <person name="Hornick L."/>
            <person name="Huang Y.W."/>
            <person name="Jhaveri J."/>
            <person name="Luo Y."/>
            <person name="Martinez D."/>
            <person name="Ngau W.C."/>
            <person name="Otillar B."/>
            <person name="Poliakov A."/>
            <person name="Porter A."/>
            <person name="Szajkowski L."/>
            <person name="Werner G."/>
            <person name="Zhou K."/>
            <person name="Grigoriev I.V."/>
            <person name="Rokhsar D.S."/>
            <person name="Grossman A.R."/>
        </authorList>
    </citation>
    <scope>NUCLEOTIDE SEQUENCE [LARGE SCALE GENOMIC DNA]</scope>
    <source>
        <strain evidence="14">CC-503</strain>
    </source>
</reference>
<comment type="subcellular location">
    <subcellularLocation>
        <location evidence="1">Nucleus membrane</location>
        <topology evidence="1">Multi-pass membrane protein</topology>
    </subcellularLocation>
    <subcellularLocation>
        <location evidence="2">Nucleus</location>
        <location evidence="2">Nuclear pore complex</location>
    </subcellularLocation>
</comment>
<keyword evidence="5" id="KW-0812">Transmembrane</keyword>
<evidence type="ECO:0000256" key="3">
    <source>
        <dbReference type="ARBA" id="ARBA00005760"/>
    </source>
</evidence>
<accession>A8IWW0</accession>
<protein>
    <submittedName>
        <fullName evidence="13">Uncharacterized protein</fullName>
    </submittedName>
</protein>
<evidence type="ECO:0000256" key="1">
    <source>
        <dbReference type="ARBA" id="ARBA00004232"/>
    </source>
</evidence>
<dbReference type="GO" id="GO:0006999">
    <property type="term" value="P:nuclear pore organization"/>
    <property type="evidence" value="ECO:0000318"/>
    <property type="project" value="GO_Central"/>
</dbReference>
<dbReference type="EMBL" id="CM008964">
    <property type="protein sequence ID" value="PNW85674.1"/>
    <property type="molecule type" value="Genomic_DNA"/>
</dbReference>
<evidence type="ECO:0000256" key="2">
    <source>
        <dbReference type="ARBA" id="ARBA00004567"/>
    </source>
</evidence>
<dbReference type="RefSeq" id="XP_001693297.1">
    <property type="nucleotide sequence ID" value="XM_001693245.2"/>
</dbReference>
<dbReference type="PaxDb" id="3055-EDP03323"/>
<evidence type="ECO:0000256" key="4">
    <source>
        <dbReference type="ARBA" id="ARBA00022448"/>
    </source>
</evidence>
<evidence type="ECO:0000256" key="7">
    <source>
        <dbReference type="ARBA" id="ARBA00022927"/>
    </source>
</evidence>
<keyword evidence="6" id="KW-0509">mRNA transport</keyword>
<dbReference type="OrthoDB" id="549574at2759"/>
<dbReference type="Gramene" id="PNW85674">
    <property type="protein sequence ID" value="PNW85674"/>
    <property type="gene ID" value="CHLRE_03g197550v5"/>
</dbReference>
<evidence type="ECO:0000256" key="5">
    <source>
        <dbReference type="ARBA" id="ARBA00022692"/>
    </source>
</evidence>
<evidence type="ECO:0000256" key="12">
    <source>
        <dbReference type="ARBA" id="ARBA00023242"/>
    </source>
</evidence>
<dbReference type="PANTHER" id="PTHR13269:SF6">
    <property type="entry name" value="NUCLEOPORIN NDC1"/>
    <property type="match status" value="1"/>
</dbReference>
<gene>
    <name evidence="13" type="ORF">CHLRE_03g197550v5</name>
</gene>
<dbReference type="GO" id="GO:0070762">
    <property type="term" value="C:nuclear pore transmembrane ring"/>
    <property type="evidence" value="ECO:0000318"/>
    <property type="project" value="GO_Central"/>
</dbReference>
<evidence type="ECO:0000256" key="11">
    <source>
        <dbReference type="ARBA" id="ARBA00023136"/>
    </source>
</evidence>
<keyword evidence="11" id="KW-0472">Membrane</keyword>
<evidence type="ECO:0000313" key="13">
    <source>
        <dbReference type="EMBL" id="PNW85674.1"/>
    </source>
</evidence>
<keyword evidence="4" id="KW-0813">Transport</keyword>
<dbReference type="PANTHER" id="PTHR13269">
    <property type="entry name" value="NUCLEOPORIN NDC1"/>
    <property type="match status" value="1"/>
</dbReference>
<evidence type="ECO:0000256" key="8">
    <source>
        <dbReference type="ARBA" id="ARBA00022989"/>
    </source>
</evidence>
<keyword evidence="9" id="KW-0811">Translocation</keyword>
<dbReference type="GO" id="GO:0015031">
    <property type="term" value="P:protein transport"/>
    <property type="evidence" value="ECO:0007669"/>
    <property type="project" value="UniProtKB-KW"/>
</dbReference>